<dbReference type="GO" id="GO:0008531">
    <property type="term" value="F:riboflavin kinase activity"/>
    <property type="evidence" value="ECO:0007669"/>
    <property type="project" value="UniProtKB-UniRule"/>
</dbReference>
<dbReference type="EMBL" id="REFO01000011">
    <property type="protein sequence ID" value="RMA97283.1"/>
    <property type="molecule type" value="Genomic_DNA"/>
</dbReference>
<keyword evidence="5 15" id="KW-0288">FMN</keyword>
<dbReference type="PIRSF" id="PIRSF004491">
    <property type="entry name" value="FAD_Synth"/>
    <property type="match status" value="1"/>
</dbReference>
<comment type="similarity">
    <text evidence="15">Belongs to the ribF family.</text>
</comment>
<comment type="catalytic activity">
    <reaction evidence="14 15">
        <text>FMN + ATP + H(+) = FAD + diphosphate</text>
        <dbReference type="Rhea" id="RHEA:17237"/>
        <dbReference type="ChEBI" id="CHEBI:15378"/>
        <dbReference type="ChEBI" id="CHEBI:30616"/>
        <dbReference type="ChEBI" id="CHEBI:33019"/>
        <dbReference type="ChEBI" id="CHEBI:57692"/>
        <dbReference type="ChEBI" id="CHEBI:58210"/>
        <dbReference type="EC" id="2.7.7.2"/>
    </reaction>
</comment>
<dbReference type="InterPro" id="IPR002606">
    <property type="entry name" value="Riboflavin_kinase_bac"/>
</dbReference>
<accession>A0A3M0BIL8</accession>
<evidence type="ECO:0000256" key="7">
    <source>
        <dbReference type="ARBA" id="ARBA00022695"/>
    </source>
</evidence>
<evidence type="ECO:0000256" key="2">
    <source>
        <dbReference type="ARBA" id="ARBA00004726"/>
    </source>
</evidence>
<dbReference type="Proteomes" id="UP000280842">
    <property type="component" value="Unassembled WGS sequence"/>
</dbReference>
<evidence type="ECO:0000256" key="12">
    <source>
        <dbReference type="ARBA" id="ARBA00023268"/>
    </source>
</evidence>
<dbReference type="InterPro" id="IPR014729">
    <property type="entry name" value="Rossmann-like_a/b/a_fold"/>
</dbReference>
<comment type="catalytic activity">
    <reaction evidence="13 15">
        <text>riboflavin + ATP = FMN + ADP + H(+)</text>
        <dbReference type="Rhea" id="RHEA:14357"/>
        <dbReference type="ChEBI" id="CHEBI:15378"/>
        <dbReference type="ChEBI" id="CHEBI:30616"/>
        <dbReference type="ChEBI" id="CHEBI:57986"/>
        <dbReference type="ChEBI" id="CHEBI:58210"/>
        <dbReference type="ChEBI" id="CHEBI:456216"/>
        <dbReference type="EC" id="2.7.1.26"/>
    </reaction>
</comment>
<dbReference type="InterPro" id="IPR004821">
    <property type="entry name" value="Cyt_trans-like"/>
</dbReference>
<dbReference type="Gene3D" id="3.40.50.620">
    <property type="entry name" value="HUPs"/>
    <property type="match status" value="1"/>
</dbReference>
<keyword evidence="16" id="KW-0175">Coiled coil</keyword>
<evidence type="ECO:0000256" key="13">
    <source>
        <dbReference type="ARBA" id="ARBA00047880"/>
    </source>
</evidence>
<dbReference type="GO" id="GO:0003919">
    <property type="term" value="F:FMN adenylyltransferase activity"/>
    <property type="evidence" value="ECO:0007669"/>
    <property type="project" value="UniProtKB-UniRule"/>
</dbReference>
<evidence type="ECO:0000256" key="9">
    <source>
        <dbReference type="ARBA" id="ARBA00022777"/>
    </source>
</evidence>
<keyword evidence="12" id="KW-0511">Multifunctional enzyme</keyword>
<evidence type="ECO:0000313" key="19">
    <source>
        <dbReference type="Proteomes" id="UP000280842"/>
    </source>
</evidence>
<dbReference type="NCBIfam" id="TIGR00125">
    <property type="entry name" value="cyt_tran_rel"/>
    <property type="match status" value="1"/>
</dbReference>
<dbReference type="InterPro" id="IPR015865">
    <property type="entry name" value="Riboflavin_kinase_bac/euk"/>
</dbReference>
<dbReference type="Gene3D" id="2.40.30.30">
    <property type="entry name" value="Riboflavin kinase-like"/>
    <property type="match status" value="1"/>
</dbReference>
<keyword evidence="19" id="KW-1185">Reference proteome</keyword>
<keyword evidence="9 15" id="KW-0418">Kinase</keyword>
<dbReference type="InterPro" id="IPR015864">
    <property type="entry name" value="FAD_synthase"/>
</dbReference>
<dbReference type="Pfam" id="PF01687">
    <property type="entry name" value="Flavokinase"/>
    <property type="match status" value="1"/>
</dbReference>
<dbReference type="GO" id="GO:0009398">
    <property type="term" value="P:FMN biosynthetic process"/>
    <property type="evidence" value="ECO:0007669"/>
    <property type="project" value="UniProtKB-UniRule"/>
</dbReference>
<organism evidence="18 19">
    <name type="scientific">Hydrogenothermus marinus</name>
    <dbReference type="NCBI Taxonomy" id="133270"/>
    <lineage>
        <taxon>Bacteria</taxon>
        <taxon>Pseudomonadati</taxon>
        <taxon>Aquificota</taxon>
        <taxon>Aquificia</taxon>
        <taxon>Aquificales</taxon>
        <taxon>Hydrogenothermaceae</taxon>
        <taxon>Hydrogenothermus</taxon>
    </lineage>
</organism>
<evidence type="ECO:0000256" key="1">
    <source>
        <dbReference type="ARBA" id="ARBA00002121"/>
    </source>
</evidence>
<dbReference type="NCBIfam" id="NF004162">
    <property type="entry name" value="PRK05627.1-5"/>
    <property type="match status" value="1"/>
</dbReference>
<keyword evidence="7 15" id="KW-0548">Nucleotidyltransferase</keyword>
<dbReference type="SUPFAM" id="SSF82114">
    <property type="entry name" value="Riboflavin kinase-like"/>
    <property type="match status" value="1"/>
</dbReference>
<keyword evidence="8 15" id="KW-0547">Nucleotide-binding</keyword>
<evidence type="ECO:0000259" key="17">
    <source>
        <dbReference type="SMART" id="SM00904"/>
    </source>
</evidence>
<evidence type="ECO:0000256" key="16">
    <source>
        <dbReference type="SAM" id="Coils"/>
    </source>
</evidence>
<evidence type="ECO:0000313" key="18">
    <source>
        <dbReference type="EMBL" id="RMA97283.1"/>
    </source>
</evidence>
<dbReference type="UniPathway" id="UPA00276">
    <property type="reaction ID" value="UER00406"/>
</dbReference>
<comment type="pathway">
    <text evidence="3 15">Cofactor biosynthesis; FMN biosynthesis; FMN from riboflavin (ATP route): step 1/1.</text>
</comment>
<protein>
    <recommendedName>
        <fullName evidence="15">Riboflavin biosynthesis protein</fullName>
    </recommendedName>
    <domain>
        <recommendedName>
            <fullName evidence="15">Riboflavin kinase</fullName>
            <ecNumber evidence="15">2.7.1.26</ecNumber>
        </recommendedName>
        <alternativeName>
            <fullName evidence="15">Flavokinase</fullName>
        </alternativeName>
    </domain>
    <domain>
        <recommendedName>
            <fullName evidence="15">FMN adenylyltransferase</fullName>
            <ecNumber evidence="15">2.7.7.2</ecNumber>
        </recommendedName>
        <alternativeName>
            <fullName evidence="15">FAD pyrophosphorylase</fullName>
        </alternativeName>
        <alternativeName>
            <fullName evidence="15">FAD synthase</fullName>
        </alternativeName>
    </domain>
</protein>
<keyword evidence="4 15" id="KW-0285">Flavoprotein</keyword>
<evidence type="ECO:0000256" key="14">
    <source>
        <dbReference type="ARBA" id="ARBA00049494"/>
    </source>
</evidence>
<feature type="coiled-coil region" evidence="16">
    <location>
        <begin position="275"/>
        <end position="309"/>
    </location>
</feature>
<dbReference type="FunFam" id="3.40.50.620:FF:000021">
    <property type="entry name" value="Riboflavin biosynthesis protein"/>
    <property type="match status" value="1"/>
</dbReference>
<dbReference type="PANTHER" id="PTHR22749:SF6">
    <property type="entry name" value="RIBOFLAVIN KINASE"/>
    <property type="match status" value="1"/>
</dbReference>
<sequence length="312" mass="35987">MKVLSINNLSINEDLACSVGNFDGFHKGHLKILNTLKDIAKEKNLKTAVITFDPHPRQVLQKKSLCKILNFETKKEFLTKIGIDYLIVIPFNKKIANLTKEDFLKLLKENLKCNIVVVGKDWRFGKNREGDINFAKEFGKKLQLEVIAMEEEKIKDKKISSSLIRELLREGKIKQVNKVLGRNYCLKGKVVEGKKLGRKIGFPTINLKVGENLCLKEGVYVGFIEIKDKIYNAIMNFGKRPTVDGKETVLEVHILNENFNENLKSGYLKTYFIDYLREEKKFNSLQELKRQIEKDVEKAKNILKEVKNEVLV</sequence>
<comment type="pathway">
    <text evidence="2 15">Cofactor biosynthesis; FAD biosynthesis; FAD from FMN: step 1/1.</text>
</comment>
<gene>
    <name evidence="18" type="ORF">CLV39_0941</name>
</gene>
<dbReference type="SUPFAM" id="SSF52374">
    <property type="entry name" value="Nucleotidylyl transferase"/>
    <property type="match status" value="1"/>
</dbReference>
<evidence type="ECO:0000256" key="11">
    <source>
        <dbReference type="ARBA" id="ARBA00022840"/>
    </source>
</evidence>
<dbReference type="GO" id="GO:0009231">
    <property type="term" value="P:riboflavin biosynthetic process"/>
    <property type="evidence" value="ECO:0007669"/>
    <property type="project" value="InterPro"/>
</dbReference>
<dbReference type="PANTHER" id="PTHR22749">
    <property type="entry name" value="RIBOFLAVIN KINASE/FMN ADENYLYLTRANSFERASE"/>
    <property type="match status" value="1"/>
</dbReference>
<keyword evidence="10 15" id="KW-0274">FAD</keyword>
<comment type="caution">
    <text evidence="18">The sequence shown here is derived from an EMBL/GenBank/DDBJ whole genome shotgun (WGS) entry which is preliminary data.</text>
</comment>
<dbReference type="GO" id="GO:0006747">
    <property type="term" value="P:FAD biosynthetic process"/>
    <property type="evidence" value="ECO:0007669"/>
    <property type="project" value="UniProtKB-UniRule"/>
</dbReference>
<dbReference type="CDD" id="cd02064">
    <property type="entry name" value="FAD_synthetase_N"/>
    <property type="match status" value="1"/>
</dbReference>
<dbReference type="UniPathway" id="UPA00277">
    <property type="reaction ID" value="UER00407"/>
</dbReference>
<evidence type="ECO:0000256" key="6">
    <source>
        <dbReference type="ARBA" id="ARBA00022679"/>
    </source>
</evidence>
<name>A0A3M0BIL8_9AQUI</name>
<evidence type="ECO:0000256" key="8">
    <source>
        <dbReference type="ARBA" id="ARBA00022741"/>
    </source>
</evidence>
<dbReference type="AlphaFoldDB" id="A0A3M0BIL8"/>
<dbReference type="GO" id="GO:0005524">
    <property type="term" value="F:ATP binding"/>
    <property type="evidence" value="ECO:0007669"/>
    <property type="project" value="UniProtKB-UniRule"/>
</dbReference>
<evidence type="ECO:0000256" key="15">
    <source>
        <dbReference type="PIRNR" id="PIRNR004491"/>
    </source>
</evidence>
<feature type="domain" description="Riboflavin kinase" evidence="17">
    <location>
        <begin position="179"/>
        <end position="304"/>
    </location>
</feature>
<evidence type="ECO:0000256" key="4">
    <source>
        <dbReference type="ARBA" id="ARBA00022630"/>
    </source>
</evidence>
<evidence type="ECO:0000256" key="5">
    <source>
        <dbReference type="ARBA" id="ARBA00022643"/>
    </source>
</evidence>
<keyword evidence="6 15" id="KW-0808">Transferase</keyword>
<keyword evidence="11 15" id="KW-0067">ATP-binding</keyword>
<dbReference type="RefSeq" id="WP_121923067.1">
    <property type="nucleotide sequence ID" value="NZ_REFO01000011.1"/>
</dbReference>
<evidence type="ECO:0000256" key="3">
    <source>
        <dbReference type="ARBA" id="ARBA00005201"/>
    </source>
</evidence>
<evidence type="ECO:0000256" key="10">
    <source>
        <dbReference type="ARBA" id="ARBA00022827"/>
    </source>
</evidence>
<dbReference type="EC" id="2.7.7.2" evidence="15"/>
<proteinExistence type="inferred from homology"/>
<dbReference type="Pfam" id="PF06574">
    <property type="entry name" value="FAD_syn"/>
    <property type="match status" value="1"/>
</dbReference>
<dbReference type="InterPro" id="IPR023465">
    <property type="entry name" value="Riboflavin_kinase_dom_sf"/>
</dbReference>
<dbReference type="InterPro" id="IPR023468">
    <property type="entry name" value="Riboflavin_kinase"/>
</dbReference>
<comment type="function">
    <text evidence="1">Catalyzes the phosphorylation of riboflavin to FMN followed by the adenylation of FMN to FAD.</text>
</comment>
<dbReference type="SMART" id="SM00904">
    <property type="entry name" value="Flavokinase"/>
    <property type="match status" value="1"/>
</dbReference>
<dbReference type="NCBIfam" id="TIGR00083">
    <property type="entry name" value="ribF"/>
    <property type="match status" value="1"/>
</dbReference>
<reference evidence="18 19" key="1">
    <citation type="submission" date="2018-10" db="EMBL/GenBank/DDBJ databases">
        <title>Genomic Encyclopedia of Archaeal and Bacterial Type Strains, Phase II (KMG-II): from individual species to whole genera.</title>
        <authorList>
            <person name="Goeker M."/>
        </authorList>
    </citation>
    <scope>NUCLEOTIDE SEQUENCE [LARGE SCALE GENOMIC DNA]</scope>
    <source>
        <strain evidence="18 19">VM1</strain>
    </source>
</reference>
<dbReference type="EC" id="2.7.1.26" evidence="15"/>
<dbReference type="OrthoDB" id="9803667at2"/>